<dbReference type="Proteomes" id="UP000223941">
    <property type="component" value="Segment"/>
</dbReference>
<evidence type="ECO:0000256" key="1">
    <source>
        <dbReference type="SAM" id="MobiDB-lite"/>
    </source>
</evidence>
<keyword evidence="3" id="KW-1185">Reference proteome</keyword>
<dbReference type="KEGG" id="vg:64946437"/>
<accession>A0A1J0MIN3</accession>
<name>A0A1J0MIN3_9CAUD</name>
<evidence type="ECO:0000313" key="3">
    <source>
        <dbReference type="Proteomes" id="UP000223941"/>
    </source>
</evidence>
<dbReference type="Pfam" id="PF23829">
    <property type="entry name" value="DUF7199"/>
    <property type="match status" value="1"/>
</dbReference>
<sequence length="111" mass="12036">MTTRVETILSKADFGAAVIAGLCGAIVLGNAPAIIAEARADVTAECYAHLSDKQSHTTPAADRRFHLERGEPSPCTEQDAKDGLPKASSDSGKPKEDRDKKSRHCRKHWYC</sequence>
<dbReference type="GeneID" id="64946437"/>
<reference evidence="3" key="1">
    <citation type="submission" date="2016-10" db="EMBL/GenBank/DDBJ databases">
        <title>Complete genome Sequence of Mycobacteriophage LeoAvram.</title>
        <authorList>
            <person name="Temple L."/>
            <person name="Nehra K."/>
            <person name="Jamdagni P."/>
            <person name="Agamy D."/>
            <person name="Rana J.S."/>
        </authorList>
    </citation>
    <scope>NUCLEOTIDE SEQUENCE [LARGE SCALE GENOMIC DNA]</scope>
</reference>
<evidence type="ECO:0000313" key="2">
    <source>
        <dbReference type="EMBL" id="APD21043.1"/>
    </source>
</evidence>
<dbReference type="EMBL" id="KY006473">
    <property type="protein sequence ID" value="APD21043.1"/>
    <property type="molecule type" value="Genomic_DNA"/>
</dbReference>
<dbReference type="InterPro" id="IPR055623">
    <property type="entry name" value="DUF7199"/>
</dbReference>
<feature type="compositionally biased region" description="Basic residues" evidence="1">
    <location>
        <begin position="101"/>
        <end position="111"/>
    </location>
</feature>
<protein>
    <submittedName>
        <fullName evidence="2">Putative RDF protein</fullName>
    </submittedName>
</protein>
<dbReference type="RefSeq" id="YP_010062639.1">
    <property type="nucleotide sequence ID" value="NC_054796.1"/>
</dbReference>
<feature type="region of interest" description="Disordered" evidence="1">
    <location>
        <begin position="65"/>
        <end position="111"/>
    </location>
</feature>
<proteinExistence type="predicted"/>
<organism evidence="2 3">
    <name type="scientific">Mycobacterium phage LeoAvram</name>
    <dbReference type="NCBI Taxonomy" id="1916120"/>
    <lineage>
        <taxon>Viruses</taxon>
        <taxon>Duplodnaviria</taxon>
        <taxon>Heunggongvirae</taxon>
        <taxon>Uroviricota</taxon>
        <taxon>Caudoviricetes</taxon>
        <taxon>Backyardiganvirus</taxon>
        <taxon>Backyardiganvirus leoavram</taxon>
    </lineage>
</organism>